<name>A0A080LWC0_9PROT</name>
<dbReference type="InterPro" id="IPR009875">
    <property type="entry name" value="PilZ_domain"/>
</dbReference>
<feature type="domain" description="PilZ" evidence="1">
    <location>
        <begin position="9"/>
        <end position="94"/>
    </location>
</feature>
<sequence length="147" mass="16280">MGAAQLAWRSYLRHPADIPIEINAEGLRQGAPRRLKDVSLGGLACRSGHPLTVGARVVLTIPIVQPAFRAAGSVVWCRRDGRDYEVGIRFQEAADVFAARMVEQICQIEHYRQEVLRSEGRVLDGEEAALEWIARYAAQFPSLGSSH</sequence>
<dbReference type="GO" id="GO:0035438">
    <property type="term" value="F:cyclic-di-GMP binding"/>
    <property type="evidence" value="ECO:0007669"/>
    <property type="project" value="InterPro"/>
</dbReference>
<protein>
    <recommendedName>
        <fullName evidence="1">PilZ domain-containing protein</fullName>
    </recommendedName>
</protein>
<evidence type="ECO:0000313" key="3">
    <source>
        <dbReference type="Proteomes" id="UP000020077"/>
    </source>
</evidence>
<dbReference type="Proteomes" id="UP000020077">
    <property type="component" value="Unassembled WGS sequence"/>
</dbReference>
<evidence type="ECO:0000259" key="1">
    <source>
        <dbReference type="Pfam" id="PF07238"/>
    </source>
</evidence>
<reference evidence="2 3" key="1">
    <citation type="submission" date="2014-02" db="EMBL/GenBank/DDBJ databases">
        <title>Expanding our view of genomic diversity in Candidatus Accumulibacter clades.</title>
        <authorList>
            <person name="Skennerton C.T."/>
            <person name="Barr J.J."/>
            <person name="Slater F.R."/>
            <person name="Bond P.L."/>
            <person name="Tyson G.W."/>
        </authorList>
    </citation>
    <scope>NUCLEOTIDE SEQUENCE [LARGE SCALE GENOMIC DNA]</scope>
    <source>
        <strain evidence="3">BA-91</strain>
    </source>
</reference>
<comment type="caution">
    <text evidence="2">The sequence shown here is derived from an EMBL/GenBank/DDBJ whole genome shotgun (WGS) entry which is preliminary data.</text>
</comment>
<dbReference type="Gene3D" id="2.40.10.220">
    <property type="entry name" value="predicted glycosyltransferase like domains"/>
    <property type="match status" value="1"/>
</dbReference>
<dbReference type="AlphaFoldDB" id="A0A080LWC0"/>
<gene>
    <name evidence="2" type="ORF">AW09_001800</name>
</gene>
<organism evidence="2 3">
    <name type="scientific">Candidatus Accumulibacter phosphatis</name>
    <dbReference type="NCBI Taxonomy" id="327160"/>
    <lineage>
        <taxon>Bacteria</taxon>
        <taxon>Pseudomonadati</taxon>
        <taxon>Pseudomonadota</taxon>
        <taxon>Betaproteobacteria</taxon>
        <taxon>Candidatus Accumulibacter</taxon>
    </lineage>
</organism>
<dbReference type="SUPFAM" id="SSF141371">
    <property type="entry name" value="PilZ domain-like"/>
    <property type="match status" value="1"/>
</dbReference>
<evidence type="ECO:0000313" key="2">
    <source>
        <dbReference type="EMBL" id="KFB72983.1"/>
    </source>
</evidence>
<dbReference type="Pfam" id="PF07238">
    <property type="entry name" value="PilZ"/>
    <property type="match status" value="1"/>
</dbReference>
<proteinExistence type="predicted"/>
<accession>A0A080LWC0</accession>
<dbReference type="EMBL" id="JDVG02000307">
    <property type="protein sequence ID" value="KFB72983.1"/>
    <property type="molecule type" value="Genomic_DNA"/>
</dbReference>